<evidence type="ECO:0000256" key="2">
    <source>
        <dbReference type="ARBA" id="ARBA00012483"/>
    </source>
</evidence>
<dbReference type="GO" id="GO:0061630">
    <property type="term" value="F:ubiquitin protein ligase activity"/>
    <property type="evidence" value="ECO:0007669"/>
    <property type="project" value="UniProtKB-EC"/>
</dbReference>
<dbReference type="InterPro" id="IPR039525">
    <property type="entry name" value="RNF126-like_zinc-ribbon"/>
</dbReference>
<evidence type="ECO:0000256" key="8">
    <source>
        <dbReference type="SAM" id="MobiDB-lite"/>
    </source>
</evidence>
<feature type="region of interest" description="Disordered" evidence="8">
    <location>
        <begin position="344"/>
        <end position="370"/>
    </location>
</feature>
<protein>
    <recommendedName>
        <fullName evidence="2">RING-type E3 ubiquitin transferase</fullName>
        <ecNumber evidence="2">2.3.2.27</ecNumber>
    </recommendedName>
</protein>
<dbReference type="Pfam" id="PF13639">
    <property type="entry name" value="zf-RING_2"/>
    <property type="match status" value="1"/>
</dbReference>
<dbReference type="SMART" id="SM00184">
    <property type="entry name" value="RING"/>
    <property type="match status" value="1"/>
</dbReference>
<dbReference type="PANTHER" id="PTHR15710">
    <property type="entry name" value="E3 UBIQUITIN-PROTEIN LIGASE PRAJA"/>
    <property type="match status" value="1"/>
</dbReference>
<evidence type="ECO:0000313" key="11">
    <source>
        <dbReference type="Proteomes" id="UP000834106"/>
    </source>
</evidence>
<dbReference type="Gene3D" id="3.30.40.10">
    <property type="entry name" value="Zinc/RING finger domain, C3HC4 (zinc finger)"/>
    <property type="match status" value="1"/>
</dbReference>
<proteinExistence type="predicted"/>
<feature type="compositionally biased region" description="Low complexity" evidence="8">
    <location>
        <begin position="355"/>
        <end position="366"/>
    </location>
</feature>
<dbReference type="InterPro" id="IPR013083">
    <property type="entry name" value="Znf_RING/FYVE/PHD"/>
</dbReference>
<evidence type="ECO:0000259" key="9">
    <source>
        <dbReference type="SMART" id="SM00184"/>
    </source>
</evidence>
<reference evidence="10" key="1">
    <citation type="submission" date="2023-05" db="EMBL/GenBank/DDBJ databases">
        <authorList>
            <person name="Huff M."/>
        </authorList>
    </citation>
    <scope>NUCLEOTIDE SEQUENCE</scope>
</reference>
<organism evidence="10 11">
    <name type="scientific">Fraxinus pennsylvanica</name>
    <dbReference type="NCBI Taxonomy" id="56036"/>
    <lineage>
        <taxon>Eukaryota</taxon>
        <taxon>Viridiplantae</taxon>
        <taxon>Streptophyta</taxon>
        <taxon>Embryophyta</taxon>
        <taxon>Tracheophyta</taxon>
        <taxon>Spermatophyta</taxon>
        <taxon>Magnoliopsida</taxon>
        <taxon>eudicotyledons</taxon>
        <taxon>Gunneridae</taxon>
        <taxon>Pentapetalae</taxon>
        <taxon>asterids</taxon>
        <taxon>lamiids</taxon>
        <taxon>Lamiales</taxon>
        <taxon>Oleaceae</taxon>
        <taxon>Oleeae</taxon>
        <taxon>Fraxinus</taxon>
    </lineage>
</organism>
<keyword evidence="6" id="KW-0833">Ubl conjugation pathway</keyword>
<feature type="domain" description="RING-type" evidence="9">
    <location>
        <begin position="294"/>
        <end position="334"/>
    </location>
</feature>
<keyword evidence="4" id="KW-0479">Metal-binding</keyword>
<dbReference type="EC" id="2.3.2.27" evidence="2"/>
<dbReference type="InterPro" id="IPR001841">
    <property type="entry name" value="Znf_RING"/>
</dbReference>
<gene>
    <name evidence="10" type="ORF">FPE_LOCUS812</name>
</gene>
<dbReference type="Proteomes" id="UP000834106">
    <property type="component" value="Chromosome 1"/>
</dbReference>
<name>A0AAD1YNE3_9LAMI</name>
<evidence type="ECO:0000256" key="5">
    <source>
        <dbReference type="ARBA" id="ARBA00022771"/>
    </source>
</evidence>
<evidence type="ECO:0000256" key="6">
    <source>
        <dbReference type="ARBA" id="ARBA00022786"/>
    </source>
</evidence>
<evidence type="ECO:0000256" key="1">
    <source>
        <dbReference type="ARBA" id="ARBA00000900"/>
    </source>
</evidence>
<accession>A0AAD1YNE3</accession>
<feature type="region of interest" description="Disordered" evidence="8">
    <location>
        <begin position="1"/>
        <end position="28"/>
    </location>
</feature>
<dbReference type="GO" id="GO:0016567">
    <property type="term" value="P:protein ubiquitination"/>
    <property type="evidence" value="ECO:0007669"/>
    <property type="project" value="TreeGrafter"/>
</dbReference>
<comment type="catalytic activity">
    <reaction evidence="1">
        <text>S-ubiquitinyl-[E2 ubiquitin-conjugating enzyme]-L-cysteine + [acceptor protein]-L-lysine = [E2 ubiquitin-conjugating enzyme]-L-cysteine + N(6)-ubiquitinyl-[acceptor protein]-L-lysine.</text>
        <dbReference type="EC" id="2.3.2.27"/>
    </reaction>
</comment>
<sequence>MAEIPSTQSPTRNQNPNPAANELDPNSSQHWCHHCEKRVLIETIEDLPDVICKECNNGFVESISSVATNSPPVQSFRSAELFFDRFRQDIRRIVRDSHEEDAPPLPPSEHVDPTDDDYLRIEIGGWNAADGEDGDDDEGEHSVEVRNEDGYVNIEPDIENQDLSDNDQENEVIEAHDDGEEEDDRRRRHRDFLQLRLRDFAARGATRRYRVLDWAEILMGIEDHSVELRFQVPESDTFIGNPGDYVDAAGFEALLQNLVENDNEGRRGAPPASKEAVEGLENRVIGKEGASLACAICKGSLNVGDMVKKLPCGHEYHGDCIMPWLVSRNSCPICRFELPTDDPEYEEERKKRVPETGLTEGSPSTSSGGGEHIGYILLNVLAYFGPGQEVER</sequence>
<dbReference type="FunFam" id="3.30.40.10:FF:000127">
    <property type="entry name" value="E3 ubiquitin-protein ligase RNF181"/>
    <property type="match status" value="1"/>
</dbReference>
<evidence type="ECO:0000256" key="3">
    <source>
        <dbReference type="ARBA" id="ARBA00022679"/>
    </source>
</evidence>
<feature type="compositionally biased region" description="Acidic residues" evidence="8">
    <location>
        <begin position="130"/>
        <end position="139"/>
    </location>
</feature>
<dbReference type="EMBL" id="OU503036">
    <property type="protein sequence ID" value="CAI9753381.1"/>
    <property type="molecule type" value="Genomic_DNA"/>
</dbReference>
<keyword evidence="5" id="KW-0863">Zinc-finger</keyword>
<keyword evidence="7" id="KW-0862">Zinc</keyword>
<dbReference type="AlphaFoldDB" id="A0AAD1YNE3"/>
<evidence type="ECO:0000313" key="10">
    <source>
        <dbReference type="EMBL" id="CAI9753381.1"/>
    </source>
</evidence>
<dbReference type="Pfam" id="PF14369">
    <property type="entry name" value="Zn_ribbon_19"/>
    <property type="match status" value="1"/>
</dbReference>
<dbReference type="SUPFAM" id="SSF57850">
    <property type="entry name" value="RING/U-box"/>
    <property type="match status" value="1"/>
</dbReference>
<keyword evidence="3" id="KW-0808">Transferase</keyword>
<evidence type="ECO:0000256" key="4">
    <source>
        <dbReference type="ARBA" id="ARBA00022723"/>
    </source>
</evidence>
<dbReference type="GO" id="GO:0005737">
    <property type="term" value="C:cytoplasm"/>
    <property type="evidence" value="ECO:0007669"/>
    <property type="project" value="TreeGrafter"/>
</dbReference>
<dbReference type="PANTHER" id="PTHR15710:SF202">
    <property type="entry name" value="RING-TYPE E3 UBIQUITIN TRANSFERASE"/>
    <property type="match status" value="1"/>
</dbReference>
<keyword evidence="11" id="KW-1185">Reference proteome</keyword>
<evidence type="ECO:0000256" key="7">
    <source>
        <dbReference type="ARBA" id="ARBA00022833"/>
    </source>
</evidence>
<dbReference type="GO" id="GO:0008270">
    <property type="term" value="F:zinc ion binding"/>
    <property type="evidence" value="ECO:0007669"/>
    <property type="project" value="UniProtKB-KW"/>
</dbReference>
<feature type="region of interest" description="Disordered" evidence="8">
    <location>
        <begin position="126"/>
        <end position="148"/>
    </location>
</feature>